<name>A0A2S2E5V6_9ALTE</name>
<dbReference type="Proteomes" id="UP000245728">
    <property type="component" value="Chromosome"/>
</dbReference>
<feature type="transmembrane region" description="Helical" evidence="1">
    <location>
        <begin position="12"/>
        <end position="36"/>
    </location>
</feature>
<keyword evidence="1" id="KW-1133">Transmembrane helix</keyword>
<evidence type="ECO:0000256" key="1">
    <source>
        <dbReference type="SAM" id="Phobius"/>
    </source>
</evidence>
<keyword evidence="1" id="KW-0812">Transmembrane</keyword>
<dbReference type="RefSeq" id="WP_109339929.1">
    <property type="nucleotide sequence ID" value="NZ_CP029347.1"/>
</dbReference>
<keyword evidence="1" id="KW-0472">Membrane</keyword>
<reference evidence="2 3" key="1">
    <citation type="submission" date="2018-05" db="EMBL/GenBank/DDBJ databases">
        <title>Salinimonas sp. HMF8227 Genome sequencing and assembly.</title>
        <authorList>
            <person name="Kang H."/>
            <person name="Kang J."/>
            <person name="Cha I."/>
            <person name="Kim H."/>
            <person name="Joh K."/>
        </authorList>
    </citation>
    <scope>NUCLEOTIDE SEQUENCE [LARGE SCALE GENOMIC DNA]</scope>
    <source>
        <strain evidence="2 3">HMF8227</strain>
    </source>
</reference>
<evidence type="ECO:0000313" key="3">
    <source>
        <dbReference type="Proteomes" id="UP000245728"/>
    </source>
</evidence>
<dbReference type="AlphaFoldDB" id="A0A2S2E5V6"/>
<organism evidence="2 3">
    <name type="scientific">Saliniradius amylolyticus</name>
    <dbReference type="NCBI Taxonomy" id="2183582"/>
    <lineage>
        <taxon>Bacteria</taxon>
        <taxon>Pseudomonadati</taxon>
        <taxon>Pseudomonadota</taxon>
        <taxon>Gammaproteobacteria</taxon>
        <taxon>Alteromonadales</taxon>
        <taxon>Alteromonadaceae</taxon>
        <taxon>Saliniradius</taxon>
    </lineage>
</organism>
<dbReference type="KEGG" id="salh:HMF8227_01877"/>
<accession>A0A2S2E5V6</accession>
<dbReference type="EMBL" id="CP029347">
    <property type="protein sequence ID" value="AWL12347.1"/>
    <property type="molecule type" value="Genomic_DNA"/>
</dbReference>
<proteinExistence type="predicted"/>
<keyword evidence="3" id="KW-1185">Reference proteome</keyword>
<evidence type="ECO:0000313" key="2">
    <source>
        <dbReference type="EMBL" id="AWL12347.1"/>
    </source>
</evidence>
<gene>
    <name evidence="2" type="ORF">HMF8227_01877</name>
</gene>
<sequence length="238" mass="26874">MKKWLTENKIYFETAAASLLGIMAVLVSISQVLLSWKQTELAEAQLNVAEQSISPSIHAFVVQVRNPETGRFFEEELRVYNLGEPALAADISDAVWLRAKLYPEDTSKNIIEVELPLRGYFSATEVTQNAEGLMFTLKGHKNSKKLTDFTNTFEQYAEKHGFYAELSLSRFFEIAYRDSLGQAHTDYYSVVPLRGARQVIEDIGKAKLSGYRNSFGSDNSIDIANVTKEELLNKILNF</sequence>
<dbReference type="OrthoDB" id="7066080at2"/>
<protein>
    <submittedName>
        <fullName evidence="2">Uncharacterized protein</fullName>
    </submittedName>
</protein>